<sequence>MLIPIQTQINMILYSILAGILTGLLFDIYRIIRGFENPNKVLTFIEDILFWIFAALLVFIFLLYTGYMYVGIHLYIYIALGLYIYVKLMSNYLLKIQYRFMMFLARTLRVTINFLLYPLQLMLCKIAKKNK</sequence>
<name>A0A151ALW1_9CLOT</name>
<keyword evidence="1" id="KW-1133">Transmembrane helix</keyword>
<dbReference type="EMBL" id="LTBB01000008">
    <property type="protein sequence ID" value="KYH28635.1"/>
    <property type="molecule type" value="Genomic_DNA"/>
</dbReference>
<reference evidence="2 3" key="1">
    <citation type="submission" date="2016-02" db="EMBL/GenBank/DDBJ databases">
        <title>Genome sequence of Clostridium colicanis DSM 13634.</title>
        <authorList>
            <person name="Poehlein A."/>
            <person name="Daniel R."/>
        </authorList>
    </citation>
    <scope>NUCLEOTIDE SEQUENCE [LARGE SCALE GENOMIC DNA]</scope>
    <source>
        <strain evidence="2 3">DSM 13634</strain>
    </source>
</reference>
<dbReference type="PATRIC" id="fig|1121305.3.peg.1646"/>
<dbReference type="RefSeq" id="WP_061858490.1">
    <property type="nucleotide sequence ID" value="NZ_LTBB01000008.1"/>
</dbReference>
<protein>
    <submittedName>
        <fullName evidence="2">Spore cortex protein SpoYabQ</fullName>
    </submittedName>
</protein>
<dbReference type="Proteomes" id="UP000075374">
    <property type="component" value="Unassembled WGS sequence"/>
</dbReference>
<organism evidence="2 3">
    <name type="scientific">Clostridium colicanis DSM 13634</name>
    <dbReference type="NCBI Taxonomy" id="1121305"/>
    <lineage>
        <taxon>Bacteria</taxon>
        <taxon>Bacillati</taxon>
        <taxon>Bacillota</taxon>
        <taxon>Clostridia</taxon>
        <taxon>Eubacteriales</taxon>
        <taxon>Clostridiaceae</taxon>
        <taxon>Clostridium</taxon>
    </lineage>
</organism>
<keyword evidence="1" id="KW-0472">Membrane</keyword>
<evidence type="ECO:0000313" key="3">
    <source>
        <dbReference type="Proteomes" id="UP000075374"/>
    </source>
</evidence>
<accession>A0A151ALW1</accession>
<proteinExistence type="predicted"/>
<evidence type="ECO:0000256" key="1">
    <source>
        <dbReference type="SAM" id="Phobius"/>
    </source>
</evidence>
<dbReference type="AlphaFoldDB" id="A0A151ALW1"/>
<evidence type="ECO:0000313" key="2">
    <source>
        <dbReference type="EMBL" id="KYH28635.1"/>
    </source>
</evidence>
<feature type="transmembrane region" description="Helical" evidence="1">
    <location>
        <begin position="12"/>
        <end position="32"/>
    </location>
</feature>
<gene>
    <name evidence="2" type="ORF">CLCOL_16470</name>
</gene>
<feature type="transmembrane region" description="Helical" evidence="1">
    <location>
        <begin position="74"/>
        <end position="94"/>
    </location>
</feature>
<feature type="transmembrane region" description="Helical" evidence="1">
    <location>
        <begin position="48"/>
        <end position="67"/>
    </location>
</feature>
<dbReference type="InterPro" id="IPR019074">
    <property type="entry name" value="YabQ"/>
</dbReference>
<dbReference type="NCBIfam" id="TIGR02893">
    <property type="entry name" value="spore_yabQ"/>
    <property type="match status" value="1"/>
</dbReference>
<dbReference type="STRING" id="1121305.CLCOL_16470"/>
<keyword evidence="1" id="KW-0812">Transmembrane</keyword>
<comment type="caution">
    <text evidence="2">The sequence shown here is derived from an EMBL/GenBank/DDBJ whole genome shotgun (WGS) entry which is preliminary data.</text>
</comment>
<dbReference type="Pfam" id="PF09578">
    <property type="entry name" value="Spore_YabQ"/>
    <property type="match status" value="1"/>
</dbReference>
<keyword evidence="3" id="KW-1185">Reference proteome</keyword>